<evidence type="ECO:0000256" key="4">
    <source>
        <dbReference type="ARBA" id="ARBA00022989"/>
    </source>
</evidence>
<feature type="transmembrane region" description="Helical" evidence="6">
    <location>
        <begin position="773"/>
        <end position="794"/>
    </location>
</feature>
<evidence type="ECO:0000256" key="2">
    <source>
        <dbReference type="ARBA" id="ARBA00022475"/>
    </source>
</evidence>
<dbReference type="Pfam" id="PF02687">
    <property type="entry name" value="FtsX"/>
    <property type="match status" value="2"/>
</dbReference>
<evidence type="ECO:0000259" key="7">
    <source>
        <dbReference type="Pfam" id="PF02687"/>
    </source>
</evidence>
<name>A0A517N3R2_9BACT</name>
<evidence type="ECO:0000256" key="6">
    <source>
        <dbReference type="SAM" id="Phobius"/>
    </source>
</evidence>
<proteinExistence type="predicted"/>
<evidence type="ECO:0000256" key="3">
    <source>
        <dbReference type="ARBA" id="ARBA00022692"/>
    </source>
</evidence>
<keyword evidence="9" id="KW-1185">Reference proteome</keyword>
<reference evidence="8 9" key="1">
    <citation type="submission" date="2019-02" db="EMBL/GenBank/DDBJ databases">
        <title>Deep-cultivation of Planctomycetes and their phenomic and genomic characterization uncovers novel biology.</title>
        <authorList>
            <person name="Wiegand S."/>
            <person name="Jogler M."/>
            <person name="Boedeker C."/>
            <person name="Pinto D."/>
            <person name="Vollmers J."/>
            <person name="Rivas-Marin E."/>
            <person name="Kohn T."/>
            <person name="Peeters S.H."/>
            <person name="Heuer A."/>
            <person name="Rast P."/>
            <person name="Oberbeckmann S."/>
            <person name="Bunk B."/>
            <person name="Jeske O."/>
            <person name="Meyerdierks A."/>
            <person name="Storesund J.E."/>
            <person name="Kallscheuer N."/>
            <person name="Luecker S."/>
            <person name="Lage O.M."/>
            <person name="Pohl T."/>
            <person name="Merkel B.J."/>
            <person name="Hornburger P."/>
            <person name="Mueller R.-W."/>
            <person name="Bruemmer F."/>
            <person name="Labrenz M."/>
            <person name="Spormann A.M."/>
            <person name="Op den Camp H."/>
            <person name="Overmann J."/>
            <person name="Amann R."/>
            <person name="Jetten M.S.M."/>
            <person name="Mascher T."/>
            <person name="Medema M.H."/>
            <person name="Devos D.P."/>
            <person name="Kaster A.-K."/>
            <person name="Ovreas L."/>
            <person name="Rohde M."/>
            <person name="Galperin M.Y."/>
            <person name="Jogler C."/>
        </authorList>
    </citation>
    <scope>NUCLEOTIDE SEQUENCE [LARGE SCALE GENOMIC DNA]</scope>
    <source>
        <strain evidence="8 9">K22_7</strain>
    </source>
</reference>
<dbReference type="InterPro" id="IPR051125">
    <property type="entry name" value="ABC-4/HrtB_transporter"/>
</dbReference>
<dbReference type="EMBL" id="CP036525">
    <property type="protein sequence ID" value="QDT01781.1"/>
    <property type="molecule type" value="Genomic_DNA"/>
</dbReference>
<dbReference type="RefSeq" id="WP_246146407.1">
    <property type="nucleotide sequence ID" value="NZ_CP036525.1"/>
</dbReference>
<feature type="transmembrane region" description="Helical" evidence="6">
    <location>
        <begin position="651"/>
        <end position="676"/>
    </location>
</feature>
<feature type="transmembrane region" description="Helical" evidence="6">
    <location>
        <begin position="1184"/>
        <end position="1202"/>
    </location>
</feature>
<comment type="subcellular location">
    <subcellularLocation>
        <location evidence="1">Cell membrane</location>
        <topology evidence="1">Multi-pass membrane protein</topology>
    </subcellularLocation>
</comment>
<accession>A0A517N3R2</accession>
<evidence type="ECO:0000313" key="9">
    <source>
        <dbReference type="Proteomes" id="UP000318538"/>
    </source>
</evidence>
<dbReference type="InterPro" id="IPR003838">
    <property type="entry name" value="ABC3_permease_C"/>
</dbReference>
<dbReference type="GO" id="GO:0005886">
    <property type="term" value="C:plasma membrane"/>
    <property type="evidence" value="ECO:0007669"/>
    <property type="project" value="UniProtKB-SubCell"/>
</dbReference>
<keyword evidence="5 6" id="KW-0472">Membrane</keyword>
<protein>
    <submittedName>
        <fullName evidence="8">FtsX-like permease family protein</fullName>
    </submittedName>
</protein>
<feature type="transmembrane region" description="Helical" evidence="6">
    <location>
        <begin position="696"/>
        <end position="716"/>
    </location>
</feature>
<dbReference type="KEGG" id="rlc:K227x_01490"/>
<feature type="domain" description="ABC3 transporter permease C-terminal" evidence="7">
    <location>
        <begin position="1101"/>
        <end position="1209"/>
    </location>
</feature>
<dbReference type="Proteomes" id="UP000318538">
    <property type="component" value="Chromosome"/>
</dbReference>
<feature type="transmembrane region" description="Helical" evidence="6">
    <location>
        <begin position="1149"/>
        <end position="1172"/>
    </location>
</feature>
<keyword evidence="2" id="KW-1003">Cell membrane</keyword>
<keyword evidence="3 6" id="KW-0812">Transmembrane</keyword>
<feature type="domain" description="ABC3 transporter permease C-terminal" evidence="7">
    <location>
        <begin position="602"/>
        <end position="717"/>
    </location>
</feature>
<feature type="transmembrane region" description="Helical" evidence="6">
    <location>
        <begin position="830"/>
        <end position="849"/>
    </location>
</feature>
<feature type="transmembrane region" description="Helical" evidence="6">
    <location>
        <begin position="40"/>
        <end position="63"/>
    </location>
</feature>
<feature type="transmembrane region" description="Helical" evidence="6">
    <location>
        <begin position="748"/>
        <end position="767"/>
    </location>
</feature>
<evidence type="ECO:0000256" key="1">
    <source>
        <dbReference type="ARBA" id="ARBA00004651"/>
    </source>
</evidence>
<gene>
    <name evidence="8" type="ORF">K227x_01490</name>
</gene>
<dbReference type="AlphaFoldDB" id="A0A517N3R2"/>
<feature type="transmembrane region" description="Helical" evidence="6">
    <location>
        <begin position="599"/>
        <end position="619"/>
    </location>
</feature>
<sequence length="1217" mass="130866">MKTNGNETGDRGTTADAVSGGRLGGLSIGRMIMAETRFSWRISISVALGVATATAVIVGALLVGDSMRGSLRGLTIERLGRTEAMIAPGTFFQADGIVADGVGSVPMIFFPTGTIETVRGSDGQLRRAGNVQIIAIDAGFWDLDATGVRPQQMPDDDGVVLNASAAAELGVVIGDNITLRLPSQQAVPADSPLGRRDIRSEGIPRLRVLDIIPDRGLGQFSVSPSQAAPQNVYVARSLVGQTLDRQGQANLLLLDSVVSDDDLKLDLDDLGLSLRRITRRFDGSEQDGPETSNPNDVILDYLSLTSDQLLLPADVVERVAAALPEGQVNPVMTYLANAIERVDDSGEVLASVPYSTITAIDRMMDADVAPSDVGSGATDRIPLDYSIPGGDAKPGQSDSDVVPLVINNWTADRLTASVGTRLRVSYFEPEVQDGKEIERSFDAVVTQIVPITEPDRPYRRRREAVFNDRPTIFNDPDLTPTVPGVTDQDSISDWDLPFRLDREITGEDDEYWNNHRLTPKAFMPLEQGRRLFGSRFGDTTGLQIAVTRGAVADDSVTTEVESTILRSLQPVLDDLGWHVRPIRSQQLAASKGTTPFDGLFLALSFFVILSAVMLIAMLFRLGLVSRMKQFGTLMAVGWTPRRVSRWMLGEGLLLATGGVLLGVVGGVAYAIIVLWALRSWWVGAVTVPFLTFHWSIFSLVVGAMIGWMVAAVTLLVTSRWILKLDAQTLLSGRDQDDGVSRRSTRSRLPIMAGVMVVAAIGVAVMGARSGGQAASGGFIGGGMLLLMASLITIYDRLRKPRQLGDPSQGADYTFTQMIARSASRHPLRSTMTIGLMATAAFLIIAIAAFRLQPTDKGTGGFSLVTQSAQPLYRDLSDPKVQSELLGPDAKSIADVPLVGMRMRLGQDASCNNLYQATQPTVLGVPDQMNELFSDAGPSTMVADSLAGFDWIGTDLPADSVDSPWSLLQSAATGSETDPIPLIIDQNTAMWSLQMTGGVGEVRSFEYQTGNPIFFRVVGLLSNSMLQGRLMIGEANFKTAFPDISGYRFFLIDARADRASDVASMLENRLGDIGMDVSRSDDVLAGMLAVQNTYLRTFQSLGALGLLLGTIGLAVAQLRSVLERRMELAVMRAIGFTQQRLATLVMGETAFLLLVGIGCGALCALISVLPYSWISGLRPPIVEPLIVVLGIIAFGMLAGLIAVRRVSRMPLLESLRSE</sequence>
<dbReference type="PANTHER" id="PTHR43738">
    <property type="entry name" value="ABC TRANSPORTER, MEMBRANE PROTEIN"/>
    <property type="match status" value="1"/>
</dbReference>
<evidence type="ECO:0000313" key="8">
    <source>
        <dbReference type="EMBL" id="QDT01781.1"/>
    </source>
</evidence>
<dbReference type="PANTHER" id="PTHR43738:SF2">
    <property type="entry name" value="ABC TRANSPORTER PERMEASE"/>
    <property type="match status" value="1"/>
</dbReference>
<keyword evidence="4 6" id="KW-1133">Transmembrane helix</keyword>
<feature type="transmembrane region" description="Helical" evidence="6">
    <location>
        <begin position="1100"/>
        <end position="1121"/>
    </location>
</feature>
<organism evidence="8 9">
    <name type="scientific">Rubripirellula lacrimiformis</name>
    <dbReference type="NCBI Taxonomy" id="1930273"/>
    <lineage>
        <taxon>Bacteria</taxon>
        <taxon>Pseudomonadati</taxon>
        <taxon>Planctomycetota</taxon>
        <taxon>Planctomycetia</taxon>
        <taxon>Pirellulales</taxon>
        <taxon>Pirellulaceae</taxon>
        <taxon>Rubripirellula</taxon>
    </lineage>
</organism>
<evidence type="ECO:0000256" key="5">
    <source>
        <dbReference type="ARBA" id="ARBA00023136"/>
    </source>
</evidence>